<proteinExistence type="predicted"/>
<comment type="caution">
    <text evidence="1">The sequence shown here is derived from an EMBL/GenBank/DDBJ whole genome shotgun (WGS) entry which is preliminary data.</text>
</comment>
<accession>A0ACC7MAP2</accession>
<sequence>MKPVIALVGRPNVGKSTLFNRMTRSRDALVADLPGLTRDRHYGEGRMGERPFLVIDTGGFEPVAKEGIMHEMALQTRQAVAEADIVMFIVDGRQGLTPHDKTITDFLRKSGRKVMLVVNKSEGMKYTSVTAEFYELGMGDPYVISAAHGDGVLDLVNEAIDVAVQQRPEEAEEFDPADYGVKIALVGRPNVGKSTLINTLVGEQRVIAFDMPGTTRDSIEVPFEKGGKHYTLIDTAGIRRRGKVFEAIEKFSVVKTLQSISEANVVVLMLDAQQDISEQDAHIAGFILETGRALVVAVNKWDGLTSDVRDQVKNDIDRKLNFLDFAETKFISALKGSGINHLMKAIDTAYAAATAKLSTPRLTRALQEAIEKQEPKRKGSTRPKLRYAHQGGQNPPIIVIHGNALDGITEPYKRYLEKHFRDTFDLIGTPLRIELKSGKNPFAKE</sequence>
<keyword evidence="2" id="KW-1185">Reference proteome</keyword>
<evidence type="ECO:0000313" key="2">
    <source>
        <dbReference type="Proteomes" id="UP001168096"/>
    </source>
</evidence>
<dbReference type="EC" id="3.6.5.-" evidence="1"/>
<dbReference type="Proteomes" id="UP001168096">
    <property type="component" value="Unassembled WGS sequence"/>
</dbReference>
<keyword evidence="1" id="KW-0378">Hydrolase</keyword>
<evidence type="ECO:0000313" key="1">
    <source>
        <dbReference type="EMBL" id="MFJ1469165.1"/>
    </source>
</evidence>
<gene>
    <name evidence="1" type="primary">der</name>
    <name evidence="1" type="ORF">QPK29_015735</name>
</gene>
<dbReference type="EMBL" id="JASNRB020000009">
    <property type="protein sequence ID" value="MFJ1469165.1"/>
    <property type="molecule type" value="Genomic_DNA"/>
</dbReference>
<reference evidence="1" key="1">
    <citation type="submission" date="2024-11" db="EMBL/GenBank/DDBJ databases">
        <title>Description of Massilia orientalis sp. nov., isolated from rhizosphere soil of Ageratina adenophora.</title>
        <authorList>
            <person name="Wang Y."/>
        </authorList>
    </citation>
    <scope>NUCLEOTIDE SEQUENCE</scope>
    <source>
        <strain evidence="1">YIM B02787</strain>
    </source>
</reference>
<name>A0ACC7MAP2_9BURK</name>
<organism evidence="1 2">
    <name type="scientific">Massilia orientalis</name>
    <dbReference type="NCBI Taxonomy" id="3050128"/>
    <lineage>
        <taxon>Bacteria</taxon>
        <taxon>Pseudomonadati</taxon>
        <taxon>Pseudomonadota</taxon>
        <taxon>Betaproteobacteria</taxon>
        <taxon>Burkholderiales</taxon>
        <taxon>Oxalobacteraceae</taxon>
        <taxon>Telluria group</taxon>
        <taxon>Massilia</taxon>
    </lineage>
</organism>
<protein>
    <submittedName>
        <fullName evidence="1">Ribosome biogenesis GTPase Der</fullName>
        <ecNumber evidence="1">3.6.5.-</ecNumber>
    </submittedName>
</protein>